<dbReference type="Gene3D" id="3.80.10.10">
    <property type="entry name" value="Ribonuclease Inhibitor"/>
    <property type="match status" value="1"/>
</dbReference>
<evidence type="ECO:0000313" key="3">
    <source>
        <dbReference type="RefSeq" id="XP_034237173.1"/>
    </source>
</evidence>
<dbReference type="AlphaFoldDB" id="A0A6P8YC01"/>
<evidence type="ECO:0000259" key="1">
    <source>
        <dbReference type="PROSITE" id="PS50181"/>
    </source>
</evidence>
<dbReference type="InterPro" id="IPR032675">
    <property type="entry name" value="LRR_dom_sf"/>
</dbReference>
<evidence type="ECO:0000313" key="5">
    <source>
        <dbReference type="RefSeq" id="XP_034237175.1"/>
    </source>
</evidence>
<dbReference type="Gene3D" id="1.20.1280.50">
    <property type="match status" value="1"/>
</dbReference>
<sequence>MDGGAMVESKQSPLPDDALLAVLAFLSPAELLRCRLVCRRFRDLCLHPDLWRSVWLSDAGLLRAVLRLAPCLGSMFLKDMFFRPTLQAVAPLVPSITCAVASVTFMIQQQESVTLVIDLIRKLSALGGLRVVQLDTLSEVHFPPAFFELIYGLKDLCELELRMQCSPPLSDALLSTQAVKPSLTKLIYGYSADYFVQLLLRTHAATLENVCLMTGGQLPSALRTIVAPNLQSLTCHLNSDLAYSEALSHVHKLKLIAFGEYPFPPEALDFLRQSAQLRSVKLTFVKALPSPADPLFALAASPSAPSLESLSLLCASDSLRAMAGVLARFPSLQTLTISILQSITYMSADAKLCDDFMRAVSPESAPRLTSLTLPPVKGCIHSWLHGPAVQDLLARNPGLHLRADCDAMEFPAPHCDCHWCRWGCHQELKTAAGLRRCSFAAHFKEVGCPKGCVKWL</sequence>
<feature type="domain" description="F-box" evidence="1">
    <location>
        <begin position="8"/>
        <end position="54"/>
    </location>
</feature>
<dbReference type="SUPFAM" id="SSF81383">
    <property type="entry name" value="F-box domain"/>
    <property type="match status" value="1"/>
</dbReference>
<gene>
    <name evidence="3 4 5 6" type="primary">LOC117642760</name>
</gene>
<dbReference type="Pfam" id="PF12937">
    <property type="entry name" value="F-box-like"/>
    <property type="match status" value="1"/>
</dbReference>
<proteinExistence type="predicted"/>
<dbReference type="RefSeq" id="XP_034237176.1">
    <property type="nucleotide sequence ID" value="XM_034381285.1"/>
</dbReference>
<reference evidence="3 4" key="1">
    <citation type="submission" date="2025-04" db="UniProtKB">
        <authorList>
            <consortium name="RefSeq"/>
        </authorList>
    </citation>
    <scope>IDENTIFICATION</scope>
    <source>
        <tissue evidence="3 4">Total insect</tissue>
    </source>
</reference>
<dbReference type="RefSeq" id="XP_034237174.1">
    <property type="nucleotide sequence ID" value="XM_034381283.1"/>
</dbReference>
<organism evidence="3">
    <name type="scientific">Thrips palmi</name>
    <name type="common">Melon thrips</name>
    <dbReference type="NCBI Taxonomy" id="161013"/>
    <lineage>
        <taxon>Eukaryota</taxon>
        <taxon>Metazoa</taxon>
        <taxon>Ecdysozoa</taxon>
        <taxon>Arthropoda</taxon>
        <taxon>Hexapoda</taxon>
        <taxon>Insecta</taxon>
        <taxon>Pterygota</taxon>
        <taxon>Neoptera</taxon>
        <taxon>Paraneoptera</taxon>
        <taxon>Thysanoptera</taxon>
        <taxon>Terebrantia</taxon>
        <taxon>Thripoidea</taxon>
        <taxon>Thripidae</taxon>
        <taxon>Thrips</taxon>
    </lineage>
</organism>
<evidence type="ECO:0000313" key="2">
    <source>
        <dbReference type="Proteomes" id="UP000515158"/>
    </source>
</evidence>
<dbReference type="RefSeq" id="XP_034237173.1">
    <property type="nucleotide sequence ID" value="XM_034381282.1"/>
</dbReference>
<dbReference type="KEGG" id="tpal:117642760"/>
<dbReference type="Proteomes" id="UP000515158">
    <property type="component" value="Unplaced"/>
</dbReference>
<evidence type="ECO:0000313" key="6">
    <source>
        <dbReference type="RefSeq" id="XP_034237176.1"/>
    </source>
</evidence>
<dbReference type="InterPro" id="IPR001810">
    <property type="entry name" value="F-box_dom"/>
</dbReference>
<dbReference type="RefSeq" id="XP_034237175.1">
    <property type="nucleotide sequence ID" value="XM_034381284.1"/>
</dbReference>
<keyword evidence="2" id="KW-1185">Reference proteome</keyword>
<dbReference type="GeneID" id="117642760"/>
<evidence type="ECO:0000313" key="4">
    <source>
        <dbReference type="RefSeq" id="XP_034237174.1"/>
    </source>
</evidence>
<protein>
    <submittedName>
        <fullName evidence="3 4">Uncharacterized protein LOC117642760</fullName>
    </submittedName>
</protein>
<dbReference type="SMART" id="SM00256">
    <property type="entry name" value="FBOX"/>
    <property type="match status" value="1"/>
</dbReference>
<dbReference type="PROSITE" id="PS50181">
    <property type="entry name" value="FBOX"/>
    <property type="match status" value="1"/>
</dbReference>
<dbReference type="InterPro" id="IPR036047">
    <property type="entry name" value="F-box-like_dom_sf"/>
</dbReference>
<name>A0A6P8YC01_THRPL</name>
<accession>A0A6P8YC01</accession>